<proteinExistence type="predicted"/>
<feature type="region of interest" description="Disordered" evidence="1">
    <location>
        <begin position="23"/>
        <end position="47"/>
    </location>
</feature>
<reference evidence="3 4" key="1">
    <citation type="submission" date="2018-12" db="EMBL/GenBank/DDBJ databases">
        <authorList>
            <consortium name="Pathogen Informatics"/>
        </authorList>
    </citation>
    <scope>NUCLEOTIDE SEQUENCE [LARGE SCALE GENOMIC DNA]</scope>
    <source>
        <strain evidence="3 4">NCTC9695</strain>
    </source>
</reference>
<feature type="domain" description="MmyB-like transcription regulator ligand binding" evidence="2">
    <location>
        <begin position="144"/>
        <end position="252"/>
    </location>
</feature>
<protein>
    <recommendedName>
        <fullName evidence="2">MmyB-like transcription regulator ligand binding domain-containing protein</fullName>
    </recommendedName>
</protein>
<dbReference type="Gene3D" id="3.30.450.180">
    <property type="match status" value="1"/>
</dbReference>
<dbReference type="PANTHER" id="PTHR35010">
    <property type="entry name" value="BLL4672 PROTEIN-RELATED"/>
    <property type="match status" value="1"/>
</dbReference>
<dbReference type="Proteomes" id="UP000275777">
    <property type="component" value="Chromosome"/>
</dbReference>
<dbReference type="PANTHER" id="PTHR35010:SF2">
    <property type="entry name" value="BLL4672 PROTEIN"/>
    <property type="match status" value="1"/>
</dbReference>
<sequence>MDTASTPLGAFLRAHRERLTPQQAACPPDCAAAPRAAPGGSGAVGRHQRHLADLAGTGPQRIGVGADAGRLAAALQLSGAETDYLFDLAGLKNPQEKRADANPQRGRYWKRCCRASTCRPMCWTGSGARCLEPGGRRTVLRLAGPAGRQPRSAGLHFPDAGIPRFIDNWPERAAAWSPNCGPTWPAAGRRRNRRHAGALRRESPDFDRLWQQQYVLEREGGERGFHHPLLGRLQKRQITLRPASAPEFKLVMLL</sequence>
<evidence type="ECO:0000313" key="3">
    <source>
        <dbReference type="EMBL" id="VEB43562.1"/>
    </source>
</evidence>
<name>A0A447TFA0_CHRVL</name>
<dbReference type="AlphaFoldDB" id="A0A447TFA0"/>
<organism evidence="3 4">
    <name type="scientific">Chromobacterium violaceum</name>
    <dbReference type="NCBI Taxonomy" id="536"/>
    <lineage>
        <taxon>Bacteria</taxon>
        <taxon>Pseudomonadati</taxon>
        <taxon>Pseudomonadota</taxon>
        <taxon>Betaproteobacteria</taxon>
        <taxon>Neisseriales</taxon>
        <taxon>Chromobacteriaceae</taxon>
        <taxon>Chromobacterium</taxon>
    </lineage>
</organism>
<gene>
    <name evidence="3" type="ORF">NCTC9695_04021</name>
</gene>
<dbReference type="InterPro" id="IPR041413">
    <property type="entry name" value="MLTR_LBD"/>
</dbReference>
<accession>A0A447TFA0</accession>
<dbReference type="EMBL" id="LR134182">
    <property type="protein sequence ID" value="VEB43562.1"/>
    <property type="molecule type" value="Genomic_DNA"/>
</dbReference>
<evidence type="ECO:0000259" key="2">
    <source>
        <dbReference type="Pfam" id="PF17765"/>
    </source>
</evidence>
<evidence type="ECO:0000313" key="4">
    <source>
        <dbReference type="Proteomes" id="UP000275777"/>
    </source>
</evidence>
<dbReference type="Pfam" id="PF17765">
    <property type="entry name" value="MLTR_LBD"/>
    <property type="match status" value="1"/>
</dbReference>
<evidence type="ECO:0000256" key="1">
    <source>
        <dbReference type="SAM" id="MobiDB-lite"/>
    </source>
</evidence>
<feature type="compositionally biased region" description="Low complexity" evidence="1">
    <location>
        <begin position="24"/>
        <end position="38"/>
    </location>
</feature>